<evidence type="ECO:0000256" key="1">
    <source>
        <dbReference type="SAM" id="MobiDB-lite"/>
    </source>
</evidence>
<reference evidence="2 3" key="1">
    <citation type="journal article" date="2019" name="Sci. Rep.">
        <title>A high-quality genome of Eragrostis curvula grass provides insights into Poaceae evolution and supports new strategies to enhance forage quality.</title>
        <authorList>
            <person name="Carballo J."/>
            <person name="Santos B.A.C.M."/>
            <person name="Zappacosta D."/>
            <person name="Garbus I."/>
            <person name="Selva J.P."/>
            <person name="Gallo C.A."/>
            <person name="Diaz A."/>
            <person name="Albertini E."/>
            <person name="Caccamo M."/>
            <person name="Echenique V."/>
        </authorList>
    </citation>
    <scope>NUCLEOTIDE SEQUENCE [LARGE SCALE GENOMIC DNA]</scope>
    <source>
        <strain evidence="3">cv. Victoria</strain>
        <tissue evidence="2">Leaf</tissue>
    </source>
</reference>
<dbReference type="OrthoDB" id="689430at2759"/>
<feature type="non-terminal residue" evidence="2">
    <location>
        <position position="1"/>
    </location>
</feature>
<evidence type="ECO:0000313" key="2">
    <source>
        <dbReference type="EMBL" id="TVU04426.1"/>
    </source>
</evidence>
<organism evidence="2 3">
    <name type="scientific">Eragrostis curvula</name>
    <name type="common">weeping love grass</name>
    <dbReference type="NCBI Taxonomy" id="38414"/>
    <lineage>
        <taxon>Eukaryota</taxon>
        <taxon>Viridiplantae</taxon>
        <taxon>Streptophyta</taxon>
        <taxon>Embryophyta</taxon>
        <taxon>Tracheophyta</taxon>
        <taxon>Spermatophyta</taxon>
        <taxon>Magnoliopsida</taxon>
        <taxon>Liliopsida</taxon>
        <taxon>Poales</taxon>
        <taxon>Poaceae</taxon>
        <taxon>PACMAD clade</taxon>
        <taxon>Chloridoideae</taxon>
        <taxon>Eragrostideae</taxon>
        <taxon>Eragrostidinae</taxon>
        <taxon>Eragrostis</taxon>
    </lineage>
</organism>
<comment type="caution">
    <text evidence="2">The sequence shown here is derived from an EMBL/GenBank/DDBJ whole genome shotgun (WGS) entry which is preliminary data.</text>
</comment>
<evidence type="ECO:0000313" key="3">
    <source>
        <dbReference type="Proteomes" id="UP000324897"/>
    </source>
</evidence>
<keyword evidence="3" id="KW-1185">Reference proteome</keyword>
<proteinExistence type="predicted"/>
<protein>
    <recommendedName>
        <fullName evidence="4">Reverse transcriptase zinc-binding domain-containing protein</fullName>
    </recommendedName>
</protein>
<name>A0A5J9SZC2_9POAL</name>
<dbReference type="EMBL" id="RWGY01000056">
    <property type="protein sequence ID" value="TVU04426.1"/>
    <property type="molecule type" value="Genomic_DNA"/>
</dbReference>
<feature type="compositionally biased region" description="Polar residues" evidence="1">
    <location>
        <begin position="176"/>
        <end position="185"/>
    </location>
</feature>
<sequence length="185" mass="21426">MWQEIVKRKYIKNKCIVQIKHRQSDSPVWADLLKVKDIYIRGRTIIEETIEHMFFKCEVIKYVWSLIALVIGANCRPESVEQYMVWVDHFLPNGRKFHIIGLAGTCWAIWKLRNRVCFEKKFVRSPTEIVCYACSFIKCWAGLQADEDREALANGAGVLQQAAINHNPRQDPPQGRNGQQAITHG</sequence>
<accession>A0A5J9SZC2</accession>
<evidence type="ECO:0008006" key="4">
    <source>
        <dbReference type="Google" id="ProtNLM"/>
    </source>
</evidence>
<gene>
    <name evidence="2" type="ORF">EJB05_49999</name>
</gene>
<dbReference type="AlphaFoldDB" id="A0A5J9SZC2"/>
<feature type="region of interest" description="Disordered" evidence="1">
    <location>
        <begin position="166"/>
        <end position="185"/>
    </location>
</feature>
<dbReference type="Proteomes" id="UP000324897">
    <property type="component" value="Unassembled WGS sequence"/>
</dbReference>
<dbReference type="Gramene" id="TVU04426">
    <property type="protein sequence ID" value="TVU04426"/>
    <property type="gene ID" value="EJB05_49999"/>
</dbReference>